<evidence type="ECO:0000313" key="3">
    <source>
        <dbReference type="Proteomes" id="UP000297890"/>
    </source>
</evidence>
<evidence type="ECO:0000259" key="1">
    <source>
        <dbReference type="Pfam" id="PF08241"/>
    </source>
</evidence>
<comment type="caution">
    <text evidence="2">The sequence shown here is derived from an EMBL/GenBank/DDBJ whole genome shotgun (WGS) entry which is preliminary data.</text>
</comment>
<protein>
    <submittedName>
        <fullName evidence="2">Class I SAM-dependent methyltransferase</fullName>
    </submittedName>
</protein>
<dbReference type="InterPro" id="IPR029063">
    <property type="entry name" value="SAM-dependent_MTases_sf"/>
</dbReference>
<accession>A0A4Z0FC46</accession>
<keyword evidence="2" id="KW-0808">Transferase</keyword>
<sequence length="204" mass="23232">MEQTAVIKTYDRMAAAYDLVFSPIFQPGRQRIIDKMNCKPGDRILEVGVGTGVSLSCYPVTTRITGIDVSPKMLERAQRRVRKQQLNHVDLRIMDAQQLEFADASFDKVTAMYVASVVPDPRQMVAEMKRVCRPGGDLFIVNHFSHSHSMIRWLEKVVAVITPLIGFTSDFPLDRFLSDAKISHFDLEPVNLFGYWSMIHARNE</sequence>
<dbReference type="EMBL" id="SRIO01000002">
    <property type="protein sequence ID" value="TFZ83831.1"/>
    <property type="molecule type" value="Genomic_DNA"/>
</dbReference>
<organism evidence="2 3">
    <name type="scientific">Candidatus Macondimonas diazotrophica</name>
    <dbReference type="NCBI Taxonomy" id="2305248"/>
    <lineage>
        <taxon>Bacteria</taxon>
        <taxon>Pseudomonadati</taxon>
        <taxon>Pseudomonadota</taxon>
        <taxon>Gammaproteobacteria</taxon>
        <taxon>Chromatiales</taxon>
        <taxon>Ectothiorhodospiraceae</taxon>
        <taxon>Candidatus Macondimonas</taxon>
    </lineage>
</organism>
<dbReference type="PANTHER" id="PTHR42912">
    <property type="entry name" value="METHYLTRANSFERASE"/>
    <property type="match status" value="1"/>
</dbReference>
<feature type="domain" description="Methyltransferase type 11" evidence="1">
    <location>
        <begin position="45"/>
        <end position="140"/>
    </location>
</feature>
<dbReference type="CDD" id="cd02440">
    <property type="entry name" value="AdoMet_MTases"/>
    <property type="match status" value="1"/>
</dbReference>
<dbReference type="PANTHER" id="PTHR42912:SF80">
    <property type="entry name" value="METHYLTRANSFERASE DOMAIN-CONTAINING PROTEIN"/>
    <property type="match status" value="1"/>
</dbReference>
<dbReference type="Proteomes" id="UP000297890">
    <property type="component" value="Unassembled WGS sequence"/>
</dbReference>
<dbReference type="InterPro" id="IPR013216">
    <property type="entry name" value="Methyltransf_11"/>
</dbReference>
<dbReference type="SUPFAM" id="SSF53335">
    <property type="entry name" value="S-adenosyl-L-methionine-dependent methyltransferases"/>
    <property type="match status" value="1"/>
</dbReference>
<dbReference type="InterPro" id="IPR050508">
    <property type="entry name" value="Methyltransf_Superfamily"/>
</dbReference>
<reference evidence="2 3" key="1">
    <citation type="journal article" date="2019" name="ISME J.">
        <title>Candidatus Macondimonas diazotrophica, a novel gammaproteobacterial genus dominating crude-oil-contaminated coastal sediments.</title>
        <authorList>
            <person name="Karthikeyan S."/>
            <person name="Konstantinidis K."/>
        </authorList>
    </citation>
    <scope>NUCLEOTIDE SEQUENCE [LARGE SCALE GENOMIC DNA]</scope>
    <source>
        <strain evidence="2 3">KTK01</strain>
    </source>
</reference>
<dbReference type="AlphaFoldDB" id="A0A4Z0FC46"/>
<dbReference type="OrthoDB" id="323463at2"/>
<gene>
    <name evidence="2" type="ORF">E4680_02320</name>
</gene>
<proteinExistence type="predicted"/>
<dbReference type="GO" id="GO:0032259">
    <property type="term" value="P:methylation"/>
    <property type="evidence" value="ECO:0007669"/>
    <property type="project" value="UniProtKB-KW"/>
</dbReference>
<dbReference type="Gene3D" id="3.40.50.150">
    <property type="entry name" value="Vaccinia Virus protein VP39"/>
    <property type="match status" value="1"/>
</dbReference>
<dbReference type="GO" id="GO:0008757">
    <property type="term" value="F:S-adenosylmethionine-dependent methyltransferase activity"/>
    <property type="evidence" value="ECO:0007669"/>
    <property type="project" value="InterPro"/>
</dbReference>
<dbReference type="RefSeq" id="WP_135280758.1">
    <property type="nucleotide sequence ID" value="NZ_SRIO01000002.1"/>
</dbReference>
<keyword evidence="3" id="KW-1185">Reference proteome</keyword>
<evidence type="ECO:0000313" key="2">
    <source>
        <dbReference type="EMBL" id="TFZ83831.1"/>
    </source>
</evidence>
<dbReference type="Pfam" id="PF08241">
    <property type="entry name" value="Methyltransf_11"/>
    <property type="match status" value="1"/>
</dbReference>
<name>A0A4Z0FC46_9GAMM</name>
<keyword evidence="2" id="KW-0489">Methyltransferase</keyword>